<dbReference type="PROSITE" id="PS51375">
    <property type="entry name" value="PPR"/>
    <property type="match status" value="1"/>
</dbReference>
<protein>
    <recommendedName>
        <fullName evidence="5">Pentatricopeptide repeat protein</fullName>
    </recommendedName>
</protein>
<organism evidence="3 4">
    <name type="scientific">Exophiala mesophila</name>
    <name type="common">Black yeast-like fungus</name>
    <dbReference type="NCBI Taxonomy" id="212818"/>
    <lineage>
        <taxon>Eukaryota</taxon>
        <taxon>Fungi</taxon>
        <taxon>Dikarya</taxon>
        <taxon>Ascomycota</taxon>
        <taxon>Pezizomycotina</taxon>
        <taxon>Eurotiomycetes</taxon>
        <taxon>Chaetothyriomycetidae</taxon>
        <taxon>Chaetothyriales</taxon>
        <taxon>Herpotrichiellaceae</taxon>
        <taxon>Exophiala</taxon>
    </lineage>
</organism>
<feature type="region of interest" description="Disordered" evidence="2">
    <location>
        <begin position="1"/>
        <end position="51"/>
    </location>
</feature>
<dbReference type="VEuPathDB" id="FungiDB:PV10_05869"/>
<reference evidence="3 4" key="1">
    <citation type="submission" date="2017-03" db="EMBL/GenBank/DDBJ databases">
        <title>Genomes of endolithic fungi from Antarctica.</title>
        <authorList>
            <person name="Coleine C."/>
            <person name="Masonjones S."/>
            <person name="Stajich J.E."/>
        </authorList>
    </citation>
    <scope>NUCLEOTIDE SEQUENCE [LARGE SCALE GENOMIC DNA]</scope>
    <source>
        <strain evidence="3 4">CCFEE 6314</strain>
    </source>
</reference>
<evidence type="ECO:0008006" key="5">
    <source>
        <dbReference type="Google" id="ProtNLM"/>
    </source>
</evidence>
<dbReference type="Gene3D" id="1.25.40.10">
    <property type="entry name" value="Tetratricopeptide repeat domain"/>
    <property type="match status" value="1"/>
</dbReference>
<dbReference type="Proteomes" id="UP000288859">
    <property type="component" value="Unassembled WGS sequence"/>
</dbReference>
<dbReference type="InterPro" id="IPR002885">
    <property type="entry name" value="PPR_rpt"/>
</dbReference>
<gene>
    <name evidence="3" type="ORF">B0A52_04998</name>
</gene>
<dbReference type="EMBL" id="NAJM01000017">
    <property type="protein sequence ID" value="RVX71426.1"/>
    <property type="molecule type" value="Genomic_DNA"/>
</dbReference>
<feature type="compositionally biased region" description="Low complexity" evidence="2">
    <location>
        <begin position="1"/>
        <end position="15"/>
    </location>
</feature>
<evidence type="ECO:0000313" key="3">
    <source>
        <dbReference type="EMBL" id="RVX71426.1"/>
    </source>
</evidence>
<name>A0A438N6Z5_EXOME</name>
<dbReference type="OrthoDB" id="185373at2759"/>
<evidence type="ECO:0000256" key="1">
    <source>
        <dbReference type="PROSITE-ProRule" id="PRU00708"/>
    </source>
</evidence>
<comment type="caution">
    <text evidence="3">The sequence shown here is derived from an EMBL/GenBank/DDBJ whole genome shotgun (WGS) entry which is preliminary data.</text>
</comment>
<dbReference type="AlphaFoldDB" id="A0A438N6Z5"/>
<proteinExistence type="predicted"/>
<evidence type="ECO:0000256" key="2">
    <source>
        <dbReference type="SAM" id="MobiDB-lite"/>
    </source>
</evidence>
<evidence type="ECO:0000313" key="4">
    <source>
        <dbReference type="Proteomes" id="UP000288859"/>
    </source>
</evidence>
<dbReference type="InterPro" id="IPR011990">
    <property type="entry name" value="TPR-like_helical_dom_sf"/>
</dbReference>
<sequence length="616" mass="71799">MSVSKSSPPSSPSSVCERAVNEPPGAAGSLPDNEAQKPSAKEIQISNMSDDTDSDLTNTWGTYWAYVHVLWRTTFRDICWPVNDDYARARRNHNKQRLEADEFIKSERPPQLSTEDMKEKFVPLLIGGLLHSPKATLIIMRAMHHLLEYCWKIRCDCLIYLRRFHWEEIDENESLKREFERQVELASRHEYWSVFEIPPACLHLFLNYTSPERCEYVLKQVHAMYEPLLIPVIKVMVDYYLKIKDPDRAMDLISRISPDQLQSRTGEDFEPRFVWLIRMDRVSHTETGMNFEFLSKLVKLGVTITPWLHNEVLERAVELRLPDVYWEMFRYMSDNNIEIDARRHLVLLRHCFDNRAVDDVNTIMTSIYERPDIRKNPLLVAYSMKMVGAVCSSHLRLSPEGSVQRMLAIYDQAFDRGPLVKVKLAEPLSKEDLPDELLPFPSAIQFGFILWACILVQRRDKAVDNIWRLFLHFLHSGDHYWCELGAHTVLYDAFVIYYSRNPVTIHKAEMVLETQYQMKLCKPKEITYKLMVSGYLLHGQDAEAQALGQIMMKRGVKPTLEGWDFVIKNYGESRFVARLLATLEGIPAPEGFQEKQHEHLSDEFAKWEPGARPQMP</sequence>
<accession>A0A438N6Z5</accession>
<feature type="repeat" description="PPR" evidence="1">
    <location>
        <begin position="524"/>
        <end position="558"/>
    </location>
</feature>